<evidence type="ECO:0000259" key="3">
    <source>
        <dbReference type="Pfam" id="PF08338"/>
    </source>
</evidence>
<sequence length="306" mass="33446">MKILITGATGFVGSALAKKLLDSGHELNILTRSRENLPDVFKNSRVTAFEWKDTSVAPPIESISGINGVINLMGENISAKRWSNEQKIKLHTSRVESTKNLTNLLNHNLTAPLDFFISASAVGIYPVGLTDCLNEDSKTGKNFLAELCKDWEAAAYTLTKVKRIVIIRTAVVLEKNGGALTKMLPPFKLGLGGPIGNGNQYMSWIHLDDLVNIYTKAATDPKMSGVYNAAAPHPTDNFHFTKALGKVLHKPTLIPVPAAALKIAFGEMSSVILDSQKVISKRLPEEGITLQYETIESAMNKIFETR</sequence>
<dbReference type="SUPFAM" id="SSF51735">
    <property type="entry name" value="NAD(P)-binding Rossmann-fold domains"/>
    <property type="match status" value="1"/>
</dbReference>
<comment type="similarity">
    <text evidence="1">Belongs to the NAD(P)-dependent epimerase/dehydratase family. SDR39U1 subfamily.</text>
</comment>
<evidence type="ECO:0000259" key="2">
    <source>
        <dbReference type="Pfam" id="PF01370"/>
    </source>
</evidence>
<dbReference type="InterPro" id="IPR013549">
    <property type="entry name" value="DUF1731"/>
</dbReference>
<dbReference type="InterPro" id="IPR036291">
    <property type="entry name" value="NAD(P)-bd_dom_sf"/>
</dbReference>
<dbReference type="RefSeq" id="WP_323576054.1">
    <property type="nucleotide sequence ID" value="NZ_JAYGJQ010000001.1"/>
</dbReference>
<dbReference type="Gene3D" id="3.40.50.720">
    <property type="entry name" value="NAD(P)-binding Rossmann-like Domain"/>
    <property type="match status" value="1"/>
</dbReference>
<protein>
    <submittedName>
        <fullName evidence="4">TIGR01777 family oxidoreductase</fullName>
    </submittedName>
</protein>
<dbReference type="Proteomes" id="UP001302274">
    <property type="component" value="Unassembled WGS sequence"/>
</dbReference>
<organism evidence="4 5">
    <name type="scientific">Bacteriovorax antarcticus</name>
    <dbReference type="NCBI Taxonomy" id="3088717"/>
    <lineage>
        <taxon>Bacteria</taxon>
        <taxon>Pseudomonadati</taxon>
        <taxon>Bdellovibrionota</taxon>
        <taxon>Bacteriovoracia</taxon>
        <taxon>Bacteriovoracales</taxon>
        <taxon>Bacteriovoracaceae</taxon>
        <taxon>Bacteriovorax</taxon>
    </lineage>
</organism>
<dbReference type="InterPro" id="IPR010099">
    <property type="entry name" value="SDR39U1"/>
</dbReference>
<dbReference type="Pfam" id="PF08338">
    <property type="entry name" value="DUF1731"/>
    <property type="match status" value="1"/>
</dbReference>
<accession>A0ABU5VWF7</accession>
<evidence type="ECO:0000313" key="4">
    <source>
        <dbReference type="EMBL" id="MEA9356360.1"/>
    </source>
</evidence>
<name>A0ABU5VWF7_9BACT</name>
<dbReference type="InterPro" id="IPR001509">
    <property type="entry name" value="Epimerase_deHydtase"/>
</dbReference>
<dbReference type="PANTHER" id="PTHR11092">
    <property type="entry name" value="SUGAR NUCLEOTIDE EPIMERASE RELATED"/>
    <property type="match status" value="1"/>
</dbReference>
<dbReference type="EMBL" id="JAYGJQ010000001">
    <property type="protein sequence ID" value="MEA9356360.1"/>
    <property type="molecule type" value="Genomic_DNA"/>
</dbReference>
<feature type="domain" description="DUF1731" evidence="3">
    <location>
        <begin position="256"/>
        <end position="300"/>
    </location>
</feature>
<dbReference type="PANTHER" id="PTHR11092:SF0">
    <property type="entry name" value="EPIMERASE FAMILY PROTEIN SDR39U1"/>
    <property type="match status" value="1"/>
</dbReference>
<reference evidence="4 5" key="1">
    <citation type="submission" date="2023-11" db="EMBL/GenBank/DDBJ databases">
        <title>A Novel Polar Bacteriovorax (B. antarcticus) Isolated from the Biocrust in Antarctica.</title>
        <authorList>
            <person name="Mun W."/>
            <person name="Choi S.Y."/>
            <person name="Mitchell R.J."/>
        </authorList>
    </citation>
    <scope>NUCLEOTIDE SEQUENCE [LARGE SCALE GENOMIC DNA]</scope>
    <source>
        <strain evidence="4 5">PP10</strain>
    </source>
</reference>
<gene>
    <name evidence="4" type="ORF">SHI21_09110</name>
</gene>
<dbReference type="NCBIfam" id="TIGR01777">
    <property type="entry name" value="yfcH"/>
    <property type="match status" value="1"/>
</dbReference>
<comment type="caution">
    <text evidence="4">The sequence shown here is derived from an EMBL/GenBank/DDBJ whole genome shotgun (WGS) entry which is preliminary data.</text>
</comment>
<dbReference type="Pfam" id="PF01370">
    <property type="entry name" value="Epimerase"/>
    <property type="match status" value="1"/>
</dbReference>
<evidence type="ECO:0000256" key="1">
    <source>
        <dbReference type="ARBA" id="ARBA00009353"/>
    </source>
</evidence>
<feature type="domain" description="NAD-dependent epimerase/dehydratase" evidence="2">
    <location>
        <begin position="3"/>
        <end position="229"/>
    </location>
</feature>
<evidence type="ECO:0000313" key="5">
    <source>
        <dbReference type="Proteomes" id="UP001302274"/>
    </source>
</evidence>
<proteinExistence type="inferred from homology"/>
<keyword evidence="5" id="KW-1185">Reference proteome</keyword>